<comment type="caution">
    <text evidence="1">The sequence shown here is derived from an EMBL/GenBank/DDBJ whole genome shotgun (WGS) entry which is preliminary data.</text>
</comment>
<evidence type="ECO:0000313" key="1">
    <source>
        <dbReference type="EMBL" id="RRC90159.1"/>
    </source>
</evidence>
<reference evidence="1 2" key="1">
    <citation type="submission" date="2018-11" db="EMBL/GenBank/DDBJ databases">
        <title>Genomes From Bacteria Associated with the Canine Oral Cavity: a Test Case for Automated Genome-Based Taxonomic Assignment.</title>
        <authorList>
            <person name="Coil D.A."/>
            <person name="Jospin G."/>
            <person name="Darling A.E."/>
            <person name="Wallis C."/>
            <person name="Davis I.J."/>
            <person name="Harris S."/>
            <person name="Eisen J.A."/>
            <person name="Holcombe L.J."/>
            <person name="O'Flynn C."/>
        </authorList>
    </citation>
    <scope>NUCLEOTIDE SEQUENCE [LARGE SCALE GENOMIC DNA]</scope>
    <source>
        <strain evidence="1 2">OH953</strain>
    </source>
</reference>
<dbReference type="AlphaFoldDB" id="A0A3P1RYG7"/>
<gene>
    <name evidence="1" type="ORF">EII39_11815</name>
</gene>
<evidence type="ECO:0000313" key="2">
    <source>
        <dbReference type="Proteomes" id="UP000277597"/>
    </source>
</evidence>
<accession>A0A3P1RYG7</accession>
<dbReference type="Proteomes" id="UP000277597">
    <property type="component" value="Unassembled WGS sequence"/>
</dbReference>
<name>A0A3P1RYG7_STRSA</name>
<sequence length="38" mass="4421">MLDLFSDLHKISSLSDFILLNYTKNDYQNSLTCLFHGI</sequence>
<organism evidence="1 2">
    <name type="scientific">Streptococcus sanguinis</name>
    <dbReference type="NCBI Taxonomy" id="1305"/>
    <lineage>
        <taxon>Bacteria</taxon>
        <taxon>Bacillati</taxon>
        <taxon>Bacillota</taxon>
        <taxon>Bacilli</taxon>
        <taxon>Lactobacillales</taxon>
        <taxon>Streptococcaceae</taxon>
        <taxon>Streptococcus</taxon>
    </lineage>
</organism>
<dbReference type="EMBL" id="RQZI01000022">
    <property type="protein sequence ID" value="RRC90159.1"/>
    <property type="molecule type" value="Genomic_DNA"/>
</dbReference>
<proteinExistence type="predicted"/>
<protein>
    <submittedName>
        <fullName evidence="1">Uncharacterized protein</fullName>
    </submittedName>
</protein>